<feature type="chain" id="PRO_5024448450" description="LysM domain-containing protein" evidence="3">
    <location>
        <begin position="26"/>
        <end position="88"/>
    </location>
</feature>
<reference evidence="6" key="1">
    <citation type="journal article" date="2017" name="Nat. Commun.">
        <title>The asparagus genome sheds light on the origin and evolution of a young Y chromosome.</title>
        <authorList>
            <person name="Harkess A."/>
            <person name="Zhou J."/>
            <person name="Xu C."/>
            <person name="Bowers J.E."/>
            <person name="Van der Hulst R."/>
            <person name="Ayyampalayam S."/>
            <person name="Mercati F."/>
            <person name="Riccardi P."/>
            <person name="McKain M.R."/>
            <person name="Kakrana A."/>
            <person name="Tang H."/>
            <person name="Ray J."/>
            <person name="Groenendijk J."/>
            <person name="Arikit S."/>
            <person name="Mathioni S.M."/>
            <person name="Nakano M."/>
            <person name="Shan H."/>
            <person name="Telgmann-Rauber A."/>
            <person name="Kanno A."/>
            <person name="Yue Z."/>
            <person name="Chen H."/>
            <person name="Li W."/>
            <person name="Chen Y."/>
            <person name="Xu X."/>
            <person name="Zhang Y."/>
            <person name="Luo S."/>
            <person name="Chen H."/>
            <person name="Gao J."/>
            <person name="Mao Z."/>
            <person name="Pires J.C."/>
            <person name="Luo M."/>
            <person name="Kudrna D."/>
            <person name="Wing R.A."/>
            <person name="Meyers B.C."/>
            <person name="Yi K."/>
            <person name="Kong H."/>
            <person name="Lavrijsen P."/>
            <person name="Sunseri F."/>
            <person name="Falavigna A."/>
            <person name="Ye Y."/>
            <person name="Leebens-Mack J.H."/>
            <person name="Chen G."/>
        </authorList>
    </citation>
    <scope>NUCLEOTIDE SEQUENCE [LARGE SCALE GENOMIC DNA]</scope>
    <source>
        <strain evidence="6">cv. DH0086</strain>
    </source>
</reference>
<dbReference type="Gene3D" id="3.10.350.10">
    <property type="entry name" value="LysM domain"/>
    <property type="match status" value="1"/>
</dbReference>
<dbReference type="PANTHER" id="PTHR34997">
    <property type="entry name" value="AM15"/>
    <property type="match status" value="1"/>
</dbReference>
<name>A0A5P1FI52_ASPOF</name>
<organism evidence="5 6">
    <name type="scientific">Asparagus officinalis</name>
    <name type="common">Garden asparagus</name>
    <dbReference type="NCBI Taxonomy" id="4686"/>
    <lineage>
        <taxon>Eukaryota</taxon>
        <taxon>Viridiplantae</taxon>
        <taxon>Streptophyta</taxon>
        <taxon>Embryophyta</taxon>
        <taxon>Tracheophyta</taxon>
        <taxon>Spermatophyta</taxon>
        <taxon>Magnoliopsida</taxon>
        <taxon>Liliopsida</taxon>
        <taxon>Asparagales</taxon>
        <taxon>Asparagaceae</taxon>
        <taxon>Asparagoideae</taxon>
        <taxon>Asparagus</taxon>
    </lineage>
</organism>
<evidence type="ECO:0000256" key="2">
    <source>
        <dbReference type="ARBA" id="ARBA00023026"/>
    </source>
</evidence>
<evidence type="ECO:0000313" key="6">
    <source>
        <dbReference type="Proteomes" id="UP000243459"/>
    </source>
</evidence>
<dbReference type="SUPFAM" id="SSF54106">
    <property type="entry name" value="LysM domain"/>
    <property type="match status" value="1"/>
</dbReference>
<sequence>MAKAAALLFSLALVISLLLICMAEGRIFADETPQTPSCEAIHGVKANETCFSVQQVFKLTPGEFGAINPNLVCDKLFIGQWLCVAGSS</sequence>
<dbReference type="InterPro" id="IPR052210">
    <property type="entry name" value="LysM1-like"/>
</dbReference>
<evidence type="ECO:0000313" key="5">
    <source>
        <dbReference type="EMBL" id="ONK76321.1"/>
    </source>
</evidence>
<accession>A0A5P1FI52</accession>
<dbReference type="GO" id="GO:0008061">
    <property type="term" value="F:chitin binding"/>
    <property type="evidence" value="ECO:0007669"/>
    <property type="project" value="UniProtKB-KW"/>
</dbReference>
<evidence type="ECO:0000259" key="4">
    <source>
        <dbReference type="PROSITE" id="PS51782"/>
    </source>
</evidence>
<dbReference type="InterPro" id="IPR018392">
    <property type="entry name" value="LysM"/>
</dbReference>
<evidence type="ECO:0000256" key="3">
    <source>
        <dbReference type="SAM" id="SignalP"/>
    </source>
</evidence>
<dbReference type="Proteomes" id="UP000243459">
    <property type="component" value="Chromosome 3"/>
</dbReference>
<proteinExistence type="predicted"/>
<feature type="domain" description="LysM" evidence="4">
    <location>
        <begin position="40"/>
        <end position="84"/>
    </location>
</feature>
<dbReference type="Pfam" id="PF01476">
    <property type="entry name" value="LysM"/>
    <property type="match status" value="1"/>
</dbReference>
<keyword evidence="6" id="KW-1185">Reference proteome</keyword>
<keyword evidence="1" id="KW-0147">Chitin-binding</keyword>
<dbReference type="InterPro" id="IPR036779">
    <property type="entry name" value="LysM_dom_sf"/>
</dbReference>
<dbReference type="PROSITE" id="PS51782">
    <property type="entry name" value="LYSM"/>
    <property type="match status" value="1"/>
</dbReference>
<dbReference type="Gramene" id="ONK76321">
    <property type="protein sequence ID" value="ONK76321"/>
    <property type="gene ID" value="A4U43_C03F26370"/>
</dbReference>
<keyword evidence="3" id="KW-0732">Signal</keyword>
<dbReference type="CDD" id="cd00118">
    <property type="entry name" value="LysM"/>
    <property type="match status" value="1"/>
</dbReference>
<dbReference type="OMA" id="PNINCHN"/>
<protein>
    <recommendedName>
        <fullName evidence="4">LysM domain-containing protein</fullName>
    </recommendedName>
</protein>
<dbReference type="AlphaFoldDB" id="A0A5P1FI52"/>
<feature type="signal peptide" evidence="3">
    <location>
        <begin position="1"/>
        <end position="25"/>
    </location>
</feature>
<dbReference type="EMBL" id="CM007383">
    <property type="protein sequence ID" value="ONK76321.1"/>
    <property type="molecule type" value="Genomic_DNA"/>
</dbReference>
<gene>
    <name evidence="5" type="ORF">A4U43_C03F26370</name>
</gene>
<dbReference type="SMART" id="SM00257">
    <property type="entry name" value="LysM"/>
    <property type="match status" value="1"/>
</dbReference>
<evidence type="ECO:0000256" key="1">
    <source>
        <dbReference type="ARBA" id="ARBA00022669"/>
    </source>
</evidence>
<keyword evidence="2" id="KW-0843">Virulence</keyword>
<dbReference type="PANTHER" id="PTHR34997:SF1">
    <property type="entry name" value="PEPTIDOGLYCAN-BINDING LYSIN DOMAIN"/>
    <property type="match status" value="1"/>
</dbReference>